<evidence type="ECO:0000313" key="1">
    <source>
        <dbReference type="Ensembl" id="ENSCINP00000032847.1"/>
    </source>
</evidence>
<name>H2XT63_CIOIN</name>
<dbReference type="InParanoid" id="H2XT63"/>
<proteinExistence type="predicted"/>
<dbReference type="EMBL" id="EAAA01002149">
    <property type="status" value="NOT_ANNOTATED_CDS"/>
    <property type="molecule type" value="Genomic_DNA"/>
</dbReference>
<sequence>MAATTTMVGEITGTITEEDGVGVTGEVPGVVVAALGAVGPIPGEVGPAIGAAVQAIHLALLEQVVQLRDLGEHQGVKYKRCLPNVHNTL</sequence>
<evidence type="ECO:0000313" key="2">
    <source>
        <dbReference type="Proteomes" id="UP000008144"/>
    </source>
</evidence>
<reference evidence="1" key="3">
    <citation type="submission" date="2025-08" db="UniProtKB">
        <authorList>
            <consortium name="Ensembl"/>
        </authorList>
    </citation>
    <scope>IDENTIFICATION</scope>
</reference>
<dbReference type="Ensembl" id="ENSCINT00000035370.1">
    <property type="protein sequence ID" value="ENSCINP00000032847.1"/>
    <property type="gene ID" value="ENSCING00000021900.1"/>
</dbReference>
<accession>H2XT63</accession>
<protein>
    <submittedName>
        <fullName evidence="1">Uncharacterized protein</fullName>
    </submittedName>
</protein>
<reference evidence="1" key="2">
    <citation type="journal article" date="2008" name="Genome Biol.">
        <title>Improved genome assembly and evidence-based global gene model set for the chordate Ciona intestinalis: new insight into intron and operon populations.</title>
        <authorList>
            <person name="Satou Y."/>
            <person name="Mineta K."/>
            <person name="Ogasawara M."/>
            <person name="Sasakura Y."/>
            <person name="Shoguchi E."/>
            <person name="Ueno K."/>
            <person name="Yamada L."/>
            <person name="Matsumoto J."/>
            <person name="Wasserscheid J."/>
            <person name="Dewar K."/>
            <person name="Wiley G.B."/>
            <person name="Macmil S.L."/>
            <person name="Roe B.A."/>
            <person name="Zeller R.W."/>
            <person name="Hastings K.E."/>
            <person name="Lemaire P."/>
            <person name="Lindquist E."/>
            <person name="Endo T."/>
            <person name="Hotta K."/>
            <person name="Inaba K."/>
        </authorList>
    </citation>
    <scope>NUCLEOTIDE SEQUENCE [LARGE SCALE GENOMIC DNA]</scope>
    <source>
        <strain evidence="1">wild type</strain>
    </source>
</reference>
<organism evidence="1 2">
    <name type="scientific">Ciona intestinalis</name>
    <name type="common">Transparent sea squirt</name>
    <name type="synonym">Ascidia intestinalis</name>
    <dbReference type="NCBI Taxonomy" id="7719"/>
    <lineage>
        <taxon>Eukaryota</taxon>
        <taxon>Metazoa</taxon>
        <taxon>Chordata</taxon>
        <taxon>Tunicata</taxon>
        <taxon>Ascidiacea</taxon>
        <taxon>Phlebobranchia</taxon>
        <taxon>Cionidae</taxon>
        <taxon>Ciona</taxon>
    </lineage>
</organism>
<dbReference type="Proteomes" id="UP000008144">
    <property type="component" value="Chromosome 5"/>
</dbReference>
<reference evidence="2" key="1">
    <citation type="journal article" date="2002" name="Science">
        <title>The draft genome of Ciona intestinalis: insights into chordate and vertebrate origins.</title>
        <authorList>
            <person name="Dehal P."/>
            <person name="Satou Y."/>
            <person name="Campbell R.K."/>
            <person name="Chapman J."/>
            <person name="Degnan B."/>
            <person name="De Tomaso A."/>
            <person name="Davidson B."/>
            <person name="Di Gregorio A."/>
            <person name="Gelpke M."/>
            <person name="Goodstein D.M."/>
            <person name="Harafuji N."/>
            <person name="Hastings K.E."/>
            <person name="Ho I."/>
            <person name="Hotta K."/>
            <person name="Huang W."/>
            <person name="Kawashima T."/>
            <person name="Lemaire P."/>
            <person name="Martinez D."/>
            <person name="Meinertzhagen I.A."/>
            <person name="Necula S."/>
            <person name="Nonaka M."/>
            <person name="Putnam N."/>
            <person name="Rash S."/>
            <person name="Saiga H."/>
            <person name="Satake M."/>
            <person name="Terry A."/>
            <person name="Yamada L."/>
            <person name="Wang H.G."/>
            <person name="Awazu S."/>
            <person name="Azumi K."/>
            <person name="Boore J."/>
            <person name="Branno M."/>
            <person name="Chin-Bow S."/>
            <person name="DeSantis R."/>
            <person name="Doyle S."/>
            <person name="Francino P."/>
            <person name="Keys D.N."/>
            <person name="Haga S."/>
            <person name="Hayashi H."/>
            <person name="Hino K."/>
            <person name="Imai K.S."/>
            <person name="Inaba K."/>
            <person name="Kano S."/>
            <person name="Kobayashi K."/>
            <person name="Kobayashi M."/>
            <person name="Lee B.I."/>
            <person name="Makabe K.W."/>
            <person name="Manohar C."/>
            <person name="Matassi G."/>
            <person name="Medina M."/>
            <person name="Mochizuki Y."/>
            <person name="Mount S."/>
            <person name="Morishita T."/>
            <person name="Miura S."/>
            <person name="Nakayama A."/>
            <person name="Nishizaka S."/>
            <person name="Nomoto H."/>
            <person name="Ohta F."/>
            <person name="Oishi K."/>
            <person name="Rigoutsos I."/>
            <person name="Sano M."/>
            <person name="Sasaki A."/>
            <person name="Sasakura Y."/>
            <person name="Shoguchi E."/>
            <person name="Shin-i T."/>
            <person name="Spagnuolo A."/>
            <person name="Stainier D."/>
            <person name="Suzuki M.M."/>
            <person name="Tassy O."/>
            <person name="Takatori N."/>
            <person name="Tokuoka M."/>
            <person name="Yagi K."/>
            <person name="Yoshizaki F."/>
            <person name="Wada S."/>
            <person name="Zhang C."/>
            <person name="Hyatt P.D."/>
            <person name="Larimer F."/>
            <person name="Detter C."/>
            <person name="Doggett N."/>
            <person name="Glavina T."/>
            <person name="Hawkins T."/>
            <person name="Richardson P."/>
            <person name="Lucas S."/>
            <person name="Kohara Y."/>
            <person name="Levine M."/>
            <person name="Satoh N."/>
            <person name="Rokhsar D.S."/>
        </authorList>
    </citation>
    <scope>NUCLEOTIDE SEQUENCE [LARGE SCALE GENOMIC DNA]</scope>
</reference>
<keyword evidence="2" id="KW-1185">Reference proteome</keyword>
<dbReference type="AlphaFoldDB" id="H2XT63"/>
<reference evidence="1" key="4">
    <citation type="submission" date="2025-09" db="UniProtKB">
        <authorList>
            <consortium name="Ensembl"/>
        </authorList>
    </citation>
    <scope>IDENTIFICATION</scope>
</reference>
<dbReference type="HOGENOM" id="CLU_2454025_0_0_1"/>